<evidence type="ECO:0000313" key="1">
    <source>
        <dbReference type="Proteomes" id="UP000887565"/>
    </source>
</evidence>
<protein>
    <submittedName>
        <fullName evidence="2">Uncharacterized protein</fullName>
    </submittedName>
</protein>
<sequence>MFDDPRNTFDQAIDSNQMNCKDYGYHDCCTKDDMKKKVFSYVLKNFDAAQTPPYTEKSHKLEFFVF</sequence>
<keyword evidence="1" id="KW-1185">Reference proteome</keyword>
<organism evidence="1 2">
    <name type="scientific">Romanomermis culicivorax</name>
    <name type="common">Nematode worm</name>
    <dbReference type="NCBI Taxonomy" id="13658"/>
    <lineage>
        <taxon>Eukaryota</taxon>
        <taxon>Metazoa</taxon>
        <taxon>Ecdysozoa</taxon>
        <taxon>Nematoda</taxon>
        <taxon>Enoplea</taxon>
        <taxon>Dorylaimia</taxon>
        <taxon>Mermithida</taxon>
        <taxon>Mermithoidea</taxon>
        <taxon>Mermithidae</taxon>
        <taxon>Romanomermis</taxon>
    </lineage>
</organism>
<reference evidence="2" key="1">
    <citation type="submission" date="2022-11" db="UniProtKB">
        <authorList>
            <consortium name="WormBaseParasite"/>
        </authorList>
    </citation>
    <scope>IDENTIFICATION</scope>
</reference>
<proteinExistence type="predicted"/>
<accession>A0A915IC47</accession>
<name>A0A915IC47_ROMCU</name>
<dbReference type="Proteomes" id="UP000887565">
    <property type="component" value="Unplaced"/>
</dbReference>
<dbReference type="AlphaFoldDB" id="A0A915IC47"/>
<dbReference type="WBParaSite" id="nRc.2.0.1.t11462-RA">
    <property type="protein sequence ID" value="nRc.2.0.1.t11462-RA"/>
    <property type="gene ID" value="nRc.2.0.1.g11462"/>
</dbReference>
<evidence type="ECO:0000313" key="2">
    <source>
        <dbReference type="WBParaSite" id="nRc.2.0.1.t11462-RA"/>
    </source>
</evidence>